<proteinExistence type="predicted"/>
<organism evidence="1">
    <name type="scientific">Tanacetum cinerariifolium</name>
    <name type="common">Dalmatian daisy</name>
    <name type="synonym">Chrysanthemum cinerariifolium</name>
    <dbReference type="NCBI Taxonomy" id="118510"/>
    <lineage>
        <taxon>Eukaryota</taxon>
        <taxon>Viridiplantae</taxon>
        <taxon>Streptophyta</taxon>
        <taxon>Embryophyta</taxon>
        <taxon>Tracheophyta</taxon>
        <taxon>Spermatophyta</taxon>
        <taxon>Magnoliopsida</taxon>
        <taxon>eudicotyledons</taxon>
        <taxon>Gunneridae</taxon>
        <taxon>Pentapetalae</taxon>
        <taxon>asterids</taxon>
        <taxon>campanulids</taxon>
        <taxon>Asterales</taxon>
        <taxon>Asteraceae</taxon>
        <taxon>Asteroideae</taxon>
        <taxon>Anthemideae</taxon>
        <taxon>Anthemidinae</taxon>
        <taxon>Tanacetum</taxon>
    </lineage>
</organism>
<evidence type="ECO:0000313" key="1">
    <source>
        <dbReference type="EMBL" id="GEU32991.1"/>
    </source>
</evidence>
<name>A0A6L2J7U7_TANCI</name>
<sequence length="73" mass="8388">MDDPNITTEEYIRLEEEKACRRDQVYNWETSMYGKIWCNEGVHGLRSIETEVPTIVFDDASTSEAALSCEPTL</sequence>
<protein>
    <submittedName>
        <fullName evidence="1">Uncharacterized protein</fullName>
    </submittedName>
</protein>
<reference evidence="1" key="1">
    <citation type="journal article" date="2019" name="Sci. Rep.">
        <title>Draft genome of Tanacetum cinerariifolium, the natural source of mosquito coil.</title>
        <authorList>
            <person name="Yamashiro T."/>
            <person name="Shiraishi A."/>
            <person name="Satake H."/>
            <person name="Nakayama K."/>
        </authorList>
    </citation>
    <scope>NUCLEOTIDE SEQUENCE</scope>
</reference>
<dbReference type="AlphaFoldDB" id="A0A6L2J7U7"/>
<comment type="caution">
    <text evidence="1">The sequence shown here is derived from an EMBL/GenBank/DDBJ whole genome shotgun (WGS) entry which is preliminary data.</text>
</comment>
<dbReference type="EMBL" id="BKCJ010000416">
    <property type="protein sequence ID" value="GEU32991.1"/>
    <property type="molecule type" value="Genomic_DNA"/>
</dbReference>
<gene>
    <name evidence="1" type="ORF">Tci_004969</name>
</gene>
<accession>A0A6L2J7U7</accession>